<dbReference type="EMBL" id="JANPWB010000011">
    <property type="protein sequence ID" value="KAJ1129837.1"/>
    <property type="molecule type" value="Genomic_DNA"/>
</dbReference>
<sequence>MGPPVDTGGLSLSVRPSKGCQIGRHWSPAPSLVSCAGTPSAPKAIVQPGVATPTTAPQLTGSKPSPPGPRSSRRQAHKPSAASPEQHGSP</sequence>
<comment type="caution">
    <text evidence="2">The sequence shown here is derived from an EMBL/GenBank/DDBJ whole genome shotgun (WGS) entry which is preliminary data.</text>
</comment>
<name>A0AAV7PNG6_PLEWA</name>
<dbReference type="Proteomes" id="UP001066276">
    <property type="component" value="Chromosome 7"/>
</dbReference>
<keyword evidence="3" id="KW-1185">Reference proteome</keyword>
<feature type="region of interest" description="Disordered" evidence="1">
    <location>
        <begin position="37"/>
        <end position="90"/>
    </location>
</feature>
<dbReference type="AlphaFoldDB" id="A0AAV7PNG6"/>
<feature type="region of interest" description="Disordered" evidence="1">
    <location>
        <begin position="1"/>
        <end position="25"/>
    </location>
</feature>
<reference evidence="2" key="1">
    <citation type="journal article" date="2022" name="bioRxiv">
        <title>Sequencing and chromosome-scale assembly of the giantPleurodeles waltlgenome.</title>
        <authorList>
            <person name="Brown T."/>
            <person name="Elewa A."/>
            <person name="Iarovenko S."/>
            <person name="Subramanian E."/>
            <person name="Araus A.J."/>
            <person name="Petzold A."/>
            <person name="Susuki M."/>
            <person name="Suzuki K.-i.T."/>
            <person name="Hayashi T."/>
            <person name="Toyoda A."/>
            <person name="Oliveira C."/>
            <person name="Osipova E."/>
            <person name="Leigh N.D."/>
            <person name="Simon A."/>
            <person name="Yun M.H."/>
        </authorList>
    </citation>
    <scope>NUCLEOTIDE SEQUENCE</scope>
    <source>
        <strain evidence="2">20211129_DDA</strain>
        <tissue evidence="2">Liver</tissue>
    </source>
</reference>
<evidence type="ECO:0000313" key="2">
    <source>
        <dbReference type="EMBL" id="KAJ1129837.1"/>
    </source>
</evidence>
<protein>
    <submittedName>
        <fullName evidence="2">Uncharacterized protein</fullName>
    </submittedName>
</protein>
<evidence type="ECO:0000313" key="3">
    <source>
        <dbReference type="Proteomes" id="UP001066276"/>
    </source>
</evidence>
<accession>A0AAV7PNG6</accession>
<gene>
    <name evidence="2" type="ORF">NDU88_008202</name>
</gene>
<evidence type="ECO:0000256" key="1">
    <source>
        <dbReference type="SAM" id="MobiDB-lite"/>
    </source>
</evidence>
<proteinExistence type="predicted"/>
<organism evidence="2 3">
    <name type="scientific">Pleurodeles waltl</name>
    <name type="common">Iberian ribbed newt</name>
    <dbReference type="NCBI Taxonomy" id="8319"/>
    <lineage>
        <taxon>Eukaryota</taxon>
        <taxon>Metazoa</taxon>
        <taxon>Chordata</taxon>
        <taxon>Craniata</taxon>
        <taxon>Vertebrata</taxon>
        <taxon>Euteleostomi</taxon>
        <taxon>Amphibia</taxon>
        <taxon>Batrachia</taxon>
        <taxon>Caudata</taxon>
        <taxon>Salamandroidea</taxon>
        <taxon>Salamandridae</taxon>
        <taxon>Pleurodelinae</taxon>
        <taxon>Pleurodeles</taxon>
    </lineage>
</organism>